<dbReference type="Pfam" id="PF13511">
    <property type="entry name" value="DUF4124"/>
    <property type="match status" value="1"/>
</dbReference>
<dbReference type="InterPro" id="IPR025392">
    <property type="entry name" value="DUF4124"/>
</dbReference>
<evidence type="ECO:0000259" key="2">
    <source>
        <dbReference type="Pfam" id="PF13511"/>
    </source>
</evidence>
<dbReference type="KEGG" id="mpq:ABA45_02530"/>
<dbReference type="AlphaFoldDB" id="A0A0H4I8Q8"/>
<reference evidence="3 4" key="1">
    <citation type="submission" date="2015-05" db="EMBL/GenBank/DDBJ databases">
        <title>Complete genome of Marinobacter psychrophilus strain 20041T isolated from sea-ice of the Canadian Basin.</title>
        <authorList>
            <person name="Song L."/>
            <person name="Ren L."/>
            <person name="Yu Y."/>
            <person name="Wang X."/>
        </authorList>
    </citation>
    <scope>NUCLEOTIDE SEQUENCE [LARGE SCALE GENOMIC DNA]</scope>
    <source>
        <strain evidence="3 4">20041</strain>
    </source>
</reference>
<dbReference type="EMBL" id="CP011494">
    <property type="protein sequence ID" value="AKO51432.1"/>
    <property type="molecule type" value="Genomic_DNA"/>
</dbReference>
<sequence length="126" mass="13896">MMIKWLVRLAFPALGVLLLLIIFGLGTPEQVTQPLAQEKKSTEIPAFETLVPESVVIDSPDIIFKWRDTNGNWHYADQPPPRGPWNTLAIERPNPLRGTAGNAESEVDWQAPYKAPFNMGVGASGS</sequence>
<feature type="domain" description="DUF4124" evidence="2">
    <location>
        <begin position="63"/>
        <end position="83"/>
    </location>
</feature>
<evidence type="ECO:0000313" key="4">
    <source>
        <dbReference type="Proteomes" id="UP000036406"/>
    </source>
</evidence>
<dbReference type="RefSeq" id="WP_048384209.1">
    <property type="nucleotide sequence ID" value="NZ_CP011494.1"/>
</dbReference>
<gene>
    <name evidence="3" type="ORF">ABA45_02530</name>
</gene>
<dbReference type="Proteomes" id="UP000036406">
    <property type="component" value="Chromosome"/>
</dbReference>
<organism evidence="3 4">
    <name type="scientific">Marinobacter psychrophilus</name>
    <dbReference type="NCBI Taxonomy" id="330734"/>
    <lineage>
        <taxon>Bacteria</taxon>
        <taxon>Pseudomonadati</taxon>
        <taxon>Pseudomonadota</taxon>
        <taxon>Gammaproteobacteria</taxon>
        <taxon>Pseudomonadales</taxon>
        <taxon>Marinobacteraceae</taxon>
        <taxon>Marinobacter</taxon>
    </lineage>
</organism>
<protein>
    <recommendedName>
        <fullName evidence="2">DUF4124 domain-containing protein</fullName>
    </recommendedName>
</protein>
<accession>A0A0H4I8Q8</accession>
<evidence type="ECO:0000256" key="1">
    <source>
        <dbReference type="SAM" id="MobiDB-lite"/>
    </source>
</evidence>
<dbReference type="STRING" id="330734.ABA45_02530"/>
<dbReference type="PATRIC" id="fig|330734.3.peg.569"/>
<keyword evidence="4" id="KW-1185">Reference proteome</keyword>
<name>A0A0H4I8Q8_9GAMM</name>
<feature type="region of interest" description="Disordered" evidence="1">
    <location>
        <begin position="76"/>
        <end position="107"/>
    </location>
</feature>
<proteinExistence type="predicted"/>
<evidence type="ECO:0000313" key="3">
    <source>
        <dbReference type="EMBL" id="AKO51432.1"/>
    </source>
</evidence>